<protein>
    <submittedName>
        <fullName evidence="2">HdeD family acid-resistance protein</fullName>
    </submittedName>
</protein>
<feature type="transmembrane region" description="Helical" evidence="1">
    <location>
        <begin position="86"/>
        <end position="105"/>
    </location>
</feature>
<feature type="transmembrane region" description="Helical" evidence="1">
    <location>
        <begin position="58"/>
        <end position="79"/>
    </location>
</feature>
<accession>A0A6P1YIP2</accession>
<dbReference type="RefSeq" id="WP_163073564.1">
    <property type="nucleotide sequence ID" value="NZ_CP048630.1"/>
</dbReference>
<gene>
    <name evidence="2" type="ORF">G3A50_01800</name>
</gene>
<dbReference type="GO" id="GO:0005886">
    <property type="term" value="C:plasma membrane"/>
    <property type="evidence" value="ECO:0007669"/>
    <property type="project" value="TreeGrafter"/>
</dbReference>
<evidence type="ECO:0000256" key="1">
    <source>
        <dbReference type="SAM" id="Phobius"/>
    </source>
</evidence>
<keyword evidence="1" id="KW-0472">Membrane</keyword>
<dbReference type="InterPro" id="IPR005325">
    <property type="entry name" value="DUF308_memb"/>
</dbReference>
<sequence length="195" mass="20970">MSTPSDSLSQTPGGAFAGHLKEVRAKWGWFVALGIIMMLAGFIALGSAYTLAFGTLFSVYYIGAMMVVGGIAQIFHAFAVKGWGGFFFWLLDGILYLAAGVIAFLHPMMAAAILTLLLGISLIVGGIFRLIASFQMRPATGWGWLLFSAIIAIILGIEITVQWPINSMWILGLFLGVDLLFNGFTVLMLGLGLKK</sequence>
<evidence type="ECO:0000313" key="2">
    <source>
        <dbReference type="EMBL" id="QIB32576.1"/>
    </source>
</evidence>
<keyword evidence="1" id="KW-0812">Transmembrane</keyword>
<feature type="transmembrane region" description="Helical" evidence="1">
    <location>
        <begin position="169"/>
        <end position="193"/>
    </location>
</feature>
<dbReference type="AlphaFoldDB" id="A0A6P1YIP2"/>
<name>A0A6P1YIP2_9HYPH</name>
<dbReference type="PANTHER" id="PTHR34989">
    <property type="entry name" value="PROTEIN HDED"/>
    <property type="match status" value="1"/>
</dbReference>
<evidence type="ECO:0000313" key="3">
    <source>
        <dbReference type="Proteomes" id="UP000464751"/>
    </source>
</evidence>
<feature type="transmembrane region" description="Helical" evidence="1">
    <location>
        <begin position="29"/>
        <end position="52"/>
    </location>
</feature>
<dbReference type="KEGG" id="apra:G3A50_01800"/>
<reference evidence="2 3" key="1">
    <citation type="submission" date="2020-02" db="EMBL/GenBank/DDBJ databases">
        <authorList>
            <person name="Li G."/>
        </authorList>
    </citation>
    <scope>NUCLEOTIDE SEQUENCE [LARGE SCALE GENOMIC DNA]</scope>
    <source>
        <strain evidence="2 3">DSM 102029</strain>
    </source>
</reference>
<proteinExistence type="predicted"/>
<dbReference type="EMBL" id="CP048630">
    <property type="protein sequence ID" value="QIB32576.1"/>
    <property type="molecule type" value="Genomic_DNA"/>
</dbReference>
<dbReference type="PANTHER" id="PTHR34989:SF1">
    <property type="entry name" value="PROTEIN HDED"/>
    <property type="match status" value="1"/>
</dbReference>
<dbReference type="Pfam" id="PF03729">
    <property type="entry name" value="DUF308"/>
    <property type="match status" value="1"/>
</dbReference>
<feature type="transmembrane region" description="Helical" evidence="1">
    <location>
        <begin position="111"/>
        <end position="132"/>
    </location>
</feature>
<keyword evidence="3" id="KW-1185">Reference proteome</keyword>
<organism evidence="2 3">
    <name type="scientific">Ancylobacter pratisalsi</name>
    <dbReference type="NCBI Taxonomy" id="1745854"/>
    <lineage>
        <taxon>Bacteria</taxon>
        <taxon>Pseudomonadati</taxon>
        <taxon>Pseudomonadota</taxon>
        <taxon>Alphaproteobacteria</taxon>
        <taxon>Hyphomicrobiales</taxon>
        <taxon>Xanthobacteraceae</taxon>
        <taxon>Ancylobacter</taxon>
    </lineage>
</organism>
<keyword evidence="1" id="KW-1133">Transmembrane helix</keyword>
<feature type="transmembrane region" description="Helical" evidence="1">
    <location>
        <begin position="144"/>
        <end position="163"/>
    </location>
</feature>
<dbReference type="Proteomes" id="UP000464751">
    <property type="component" value="Chromosome"/>
</dbReference>
<dbReference type="InterPro" id="IPR052712">
    <property type="entry name" value="Acid_resist_chaperone_HdeD"/>
</dbReference>